<dbReference type="InterPro" id="IPR014847">
    <property type="entry name" value="FA"/>
</dbReference>
<accession>A0A504YV97</accession>
<dbReference type="STRING" id="46835.A0A504YV97"/>
<feature type="domain" description="FERM" evidence="2">
    <location>
        <begin position="1"/>
        <end position="83"/>
    </location>
</feature>
<feature type="region of interest" description="Disordered" evidence="1">
    <location>
        <begin position="225"/>
        <end position="273"/>
    </location>
</feature>
<organism evidence="3 4">
    <name type="scientific">Fasciola gigantica</name>
    <name type="common">Giant liver fluke</name>
    <dbReference type="NCBI Taxonomy" id="46835"/>
    <lineage>
        <taxon>Eukaryota</taxon>
        <taxon>Metazoa</taxon>
        <taxon>Spiralia</taxon>
        <taxon>Lophotrochozoa</taxon>
        <taxon>Platyhelminthes</taxon>
        <taxon>Trematoda</taxon>
        <taxon>Digenea</taxon>
        <taxon>Plagiorchiida</taxon>
        <taxon>Echinostomata</taxon>
        <taxon>Echinostomatoidea</taxon>
        <taxon>Fasciolidae</taxon>
        <taxon>Fasciola</taxon>
    </lineage>
</organism>
<feature type="compositionally biased region" description="Basic and acidic residues" evidence="1">
    <location>
        <begin position="1940"/>
        <end position="1952"/>
    </location>
</feature>
<dbReference type="Gene3D" id="2.30.29.30">
    <property type="entry name" value="Pleckstrin-homology domain (PH domain)/Phosphotyrosine-binding domain (PTB)"/>
    <property type="match status" value="1"/>
</dbReference>
<feature type="compositionally biased region" description="Basic residues" evidence="1">
    <location>
        <begin position="1640"/>
        <end position="1659"/>
    </location>
</feature>
<gene>
    <name evidence="3" type="ORF">FGIG_10164</name>
</gene>
<name>A0A504YV97_FASGI</name>
<evidence type="ECO:0000313" key="3">
    <source>
        <dbReference type="EMBL" id="TPP64236.1"/>
    </source>
</evidence>
<feature type="region of interest" description="Disordered" evidence="1">
    <location>
        <begin position="1574"/>
        <end position="1708"/>
    </location>
</feature>
<comment type="caution">
    <text evidence="3">The sequence shown here is derived from an EMBL/GenBank/DDBJ whole genome shotgun (WGS) entry which is preliminary data.</text>
</comment>
<dbReference type="PANTHER" id="PTHR45858">
    <property type="entry name" value="FERM DOMAIN CONTAINING PROTEIN"/>
    <property type="match status" value="1"/>
</dbReference>
<feature type="compositionally biased region" description="Polar residues" evidence="1">
    <location>
        <begin position="306"/>
        <end position="317"/>
    </location>
</feature>
<feature type="compositionally biased region" description="Basic and acidic residues" evidence="1">
    <location>
        <begin position="1847"/>
        <end position="1861"/>
    </location>
</feature>
<dbReference type="SMART" id="SM01196">
    <property type="entry name" value="FERM_C"/>
    <property type="match status" value="1"/>
</dbReference>
<feature type="compositionally biased region" description="Basic and acidic residues" evidence="1">
    <location>
        <begin position="1384"/>
        <end position="1402"/>
    </location>
</feature>
<dbReference type="EMBL" id="SUNJ01004660">
    <property type="protein sequence ID" value="TPP64236.1"/>
    <property type="molecule type" value="Genomic_DNA"/>
</dbReference>
<feature type="compositionally biased region" description="Low complexity" evidence="1">
    <location>
        <begin position="225"/>
        <end position="240"/>
    </location>
</feature>
<feature type="compositionally biased region" description="Basic residues" evidence="1">
    <location>
        <begin position="1587"/>
        <end position="1604"/>
    </location>
</feature>
<dbReference type="InterPro" id="IPR000299">
    <property type="entry name" value="FERM_domain"/>
</dbReference>
<feature type="non-terminal residue" evidence="3">
    <location>
        <position position="1"/>
    </location>
</feature>
<feature type="compositionally biased region" description="Polar residues" evidence="1">
    <location>
        <begin position="1802"/>
        <end position="1816"/>
    </location>
</feature>
<feature type="compositionally biased region" description="Low complexity" evidence="1">
    <location>
        <begin position="250"/>
        <end position="265"/>
    </location>
</feature>
<feature type="compositionally biased region" description="Basic and acidic residues" evidence="1">
    <location>
        <begin position="929"/>
        <end position="960"/>
    </location>
</feature>
<feature type="compositionally biased region" description="Polar residues" evidence="1">
    <location>
        <begin position="1163"/>
        <end position="1177"/>
    </location>
</feature>
<feature type="compositionally biased region" description="Basic and acidic residues" evidence="1">
    <location>
        <begin position="1786"/>
        <end position="1801"/>
    </location>
</feature>
<feature type="region of interest" description="Disordered" evidence="1">
    <location>
        <begin position="1746"/>
        <end position="1874"/>
    </location>
</feature>
<feature type="compositionally biased region" description="Basic and acidic residues" evidence="1">
    <location>
        <begin position="1289"/>
        <end position="1312"/>
    </location>
</feature>
<dbReference type="GO" id="GO:0005085">
    <property type="term" value="F:guanyl-nucleotide exchange factor activity"/>
    <property type="evidence" value="ECO:0007669"/>
    <property type="project" value="TreeGrafter"/>
</dbReference>
<protein>
    <submittedName>
        <fullName evidence="3">FERM RhoGEF and pleckstrin domain-containing protein 2</fullName>
    </submittedName>
</protein>
<sequence length="1971" mass="213788">DNDGLGLNLAVTHLGVLVFQNLIRINTLSWAKIRKLSFKRRRFLIKLHAEHYDSIEFIFDSRDECKLFWKNCIEHHTFFRCPILQHDPQKRDSVTGAGSSFRYTGRTQQELAEYVKRHAEYRTAFQRPSTARRVNPNVLTGSNYPSRRLTSASMQLRSSSADRRGFLLKNMGTGLSSSTLGQQPALKRAQSMASGALGRDEGTEATSRADGQAVMKTSGYATMAGSAGSAQSAEAKASETQSRDWSDELQQQVQQQQQPHQYHQPNESPEDDSHWAVEFHRRMTGDWIGNGVLLDSTSEPGRRTKSATGSPRSSAAASLTKLNTQLDEFLHSHSCSTEPTVRKLTTTATVESSNFDDNGGPIYSQPTEESPRRIPSESSTQYTLVTVEPTAAAHAIQEHIDFGPEITYQDLVDSIRLDMHTTAFPGTPTVTYSSASLALTSTDPLNQVNTYEHNRNQPGLMIAQPDVISQTDGIHAQNVDPGTHETGDSTSPSEPRGTDTNLTTFLTDTATPLRLDQSGKGTDYSVAAALIGSPIAQSRLNRDSIPNMLGQFEFRAQDGLFILPTVTQFGLEINMDRQESSSRPVDTTRQTLLTGIQTSITNGTTVYTVPTDSVMDTVMHWYTRPDPTSATVTLAGTDTGAFGTVGTLTDQTVDLTAICPRTSVIESTSTGDAVTYGLDGGFAQSTFKALASRTTIATFPVDMDSKITVSTSGSSRTTDLVGLVSESYISSVTSTAISTAIAAALTATPIVSSQIAKTPPIHTTEALPIATSADQWSSSSSDSTTGVILRPELASSLSRITQHSTGCPHATPIQTRHQSSQILSNPTTVASLETTMHTKSFSTNLSSNMNNSPLPSVLPINTLPARPSHRGKQPVHAHTCSRAHNLSQSIPCTVHLSGMGDCGLNDSNVAHSSGLESSAKLAQAPARSGAERRRPKEPAEPDSRHIHRGMEVNQQKRTDHIPGDVALMNGVNAAADMLEEVPYVVMRRPRSVDVKQYQLHLQRQQQQAAALAAAAAGYSLHAAGPHHAPIFPGSELGYPYASRVPMQPQMAYAPMLPSSAAYPNEGPSYARERTGGTRKSGRRPVAVAPGVTGPGGPPLTAVPAMPPYPEAYYHGMRHGMMAMPFEAEGYAPFPPGAYTERTKCKAKRKHSKSRIESERLAESSGQKPRGTKSSSSHIGAGLMSPPLAAMGPHRHPGQPQEHHHVHCAHRHSGFTGEAASILPAEQPRLIAHSRRHIHKHPDSGSRQTPANSSVPGTNMPSAGTSASSTAAAAAARSRRSAQTTTSRTTKPDAVGDRGKKGTVEQDDVREMDMPYPVSELLFSPSRGLQPDDIRIGPPHAPEAGRYKTSQTTAKGASTKKILAKPSPKTISTQMMPSSSQPEPATDRPKRSAPEPSVSDKSELVGSAEHWAYAELDASFGVPPQNPVYLDSDSDSLDVVTSQQKAKYKQTTTDMPTSTITTTTTAAASAVPLTSCATPGSAPVVDNISIINVTEPKLKETETANLSSDLVSSEGPVGDVLTSSVDRADELLNYAPSPRSHSPSLPLSFPLSEFDGSEASIVSSEADSIGSGASYYSNHSTTASNKYAQRRRHQSDHRDSRRQRSHTSQSQQHGPRPHSEKSHHAGSRHSYSHRSITSSHHSQRNRHHRVTDSGRHHRSHRNDSWSRTSSSDASISGDQYSDYSNSEDSFDFGSSPGNESPIGPIDETPRHRALTNQLREAQKRTQKLLLKEKLVVDDSSKRIVDRVSVPNEMGTERDRPIEEGEVTSADVSKAEMAHRRRTSRRGQKVDGRKEKEQQKKESPSTSRSSDRIQSMSKSPYGRQKNRCVSRSKSTVDSKVEQPSPRATGRKEPRRHVLSESHVRSRRHRPITSTTAPMHRVARVSTLGAQPRTPKQGDTKMDEPCEAEATVVQETGDRGKIDEITIDQSDTLVIVNTAALSRADEEQTREETGRSIESSSVSSQNRQIRTTQL</sequence>
<dbReference type="PROSITE" id="PS50057">
    <property type="entry name" value="FERM_3"/>
    <property type="match status" value="1"/>
</dbReference>
<dbReference type="InterPro" id="IPR011993">
    <property type="entry name" value="PH-like_dom_sf"/>
</dbReference>
<dbReference type="FunFam" id="2.30.29.30:FF:000002">
    <property type="entry name" value="Band 4.1-like protein 5 isoform 1"/>
    <property type="match status" value="1"/>
</dbReference>
<feature type="compositionally biased region" description="Polar residues" evidence="1">
    <location>
        <begin position="1368"/>
        <end position="1382"/>
    </location>
</feature>
<evidence type="ECO:0000259" key="2">
    <source>
        <dbReference type="PROSITE" id="PS50057"/>
    </source>
</evidence>
<feature type="region of interest" description="Disordered" evidence="1">
    <location>
        <begin position="1063"/>
        <end position="1094"/>
    </location>
</feature>
<evidence type="ECO:0000256" key="1">
    <source>
        <dbReference type="SAM" id="MobiDB-lite"/>
    </source>
</evidence>
<dbReference type="PANTHER" id="PTHR45858:SF5">
    <property type="entry name" value="MOESIN_EZRIN_RADIXIN HOMOLOG 1"/>
    <property type="match status" value="1"/>
</dbReference>
<feature type="region of interest" description="Disordered" evidence="1">
    <location>
        <begin position="350"/>
        <end position="378"/>
    </location>
</feature>
<dbReference type="InterPro" id="IPR051835">
    <property type="entry name" value="RAC1-GEF"/>
</dbReference>
<feature type="region of interest" description="Disordered" evidence="1">
    <location>
        <begin position="173"/>
        <end position="213"/>
    </location>
</feature>
<dbReference type="OrthoDB" id="9990815at2759"/>
<feature type="compositionally biased region" description="Low complexity" evidence="1">
    <location>
        <begin position="1664"/>
        <end position="1680"/>
    </location>
</feature>
<feature type="region of interest" description="Disordered" evidence="1">
    <location>
        <begin position="289"/>
        <end position="317"/>
    </location>
</feature>
<dbReference type="Pfam" id="PF09380">
    <property type="entry name" value="FERM_C"/>
    <property type="match status" value="1"/>
</dbReference>
<feature type="compositionally biased region" description="Polar residues" evidence="1">
    <location>
        <begin position="1574"/>
        <end position="1586"/>
    </location>
</feature>
<dbReference type="SUPFAM" id="SSF50729">
    <property type="entry name" value="PH domain-like"/>
    <property type="match status" value="1"/>
</dbReference>
<dbReference type="SMART" id="SM01195">
    <property type="entry name" value="FA"/>
    <property type="match status" value="1"/>
</dbReference>
<feature type="compositionally biased region" description="Polar residues" evidence="1">
    <location>
        <begin position="1953"/>
        <end position="1971"/>
    </location>
</feature>
<evidence type="ECO:0000313" key="4">
    <source>
        <dbReference type="Proteomes" id="UP000316759"/>
    </source>
</evidence>
<feature type="region of interest" description="Disordered" evidence="1">
    <location>
        <begin position="474"/>
        <end position="503"/>
    </location>
</feature>
<feature type="region of interest" description="Disordered" evidence="1">
    <location>
        <begin position="1141"/>
        <end position="1207"/>
    </location>
</feature>
<proteinExistence type="predicted"/>
<feature type="compositionally biased region" description="Polar residues" evidence="1">
    <location>
        <begin position="173"/>
        <end position="182"/>
    </location>
</feature>
<dbReference type="InterPro" id="IPR018980">
    <property type="entry name" value="FERM_PH-like_C"/>
</dbReference>
<feature type="region of interest" description="Disordered" evidence="1">
    <location>
        <begin position="1236"/>
        <end position="1403"/>
    </location>
</feature>
<reference evidence="3 4" key="1">
    <citation type="submission" date="2019-04" db="EMBL/GenBank/DDBJ databases">
        <title>Annotation for the trematode Fasciola gigantica.</title>
        <authorList>
            <person name="Choi Y.-J."/>
        </authorList>
    </citation>
    <scope>NUCLEOTIDE SEQUENCE [LARGE SCALE GENOMIC DNA]</scope>
    <source>
        <strain evidence="3">Uganda_cow_1</strain>
    </source>
</reference>
<keyword evidence="4" id="KW-1185">Reference proteome</keyword>
<feature type="compositionally biased region" description="Polar residues" evidence="1">
    <location>
        <begin position="1244"/>
        <end position="1260"/>
    </location>
</feature>
<feature type="region of interest" description="Disordered" evidence="1">
    <location>
        <begin position="1937"/>
        <end position="1971"/>
    </location>
</feature>
<feature type="compositionally biased region" description="Low complexity" evidence="1">
    <location>
        <begin position="1261"/>
        <end position="1288"/>
    </location>
</feature>
<dbReference type="Proteomes" id="UP000316759">
    <property type="component" value="Unassembled WGS sequence"/>
</dbReference>
<feature type="region of interest" description="Disordered" evidence="1">
    <location>
        <begin position="913"/>
        <end position="960"/>
    </location>
</feature>